<accession>A0A8H3DJ99</accession>
<dbReference type="Gene3D" id="2.160.20.10">
    <property type="entry name" value="Single-stranded right-handed beta-helix, Pectin lyase-like"/>
    <property type="match status" value="1"/>
</dbReference>
<name>A0A8H3DJ99_9AGAM</name>
<evidence type="ECO:0000313" key="5">
    <source>
        <dbReference type="Proteomes" id="UP000663853"/>
    </source>
</evidence>
<comment type="caution">
    <text evidence="4">The sequence shown here is derived from an EMBL/GenBank/DDBJ whole genome shotgun (WGS) entry which is preliminary data.</text>
</comment>
<feature type="domain" description="Pectate lyase" evidence="3">
    <location>
        <begin position="5"/>
        <end position="149"/>
    </location>
</feature>
<dbReference type="InterPro" id="IPR002022">
    <property type="entry name" value="Pec_lyase"/>
</dbReference>
<feature type="non-terminal residue" evidence="4">
    <location>
        <position position="1"/>
    </location>
</feature>
<dbReference type="AlphaFoldDB" id="A0A8H3DJ99"/>
<organism evidence="4 5">
    <name type="scientific">Rhizoctonia solani</name>
    <dbReference type="NCBI Taxonomy" id="456999"/>
    <lineage>
        <taxon>Eukaryota</taxon>
        <taxon>Fungi</taxon>
        <taxon>Dikarya</taxon>
        <taxon>Basidiomycota</taxon>
        <taxon>Agaricomycotina</taxon>
        <taxon>Agaricomycetes</taxon>
        <taxon>Cantharellales</taxon>
        <taxon>Ceratobasidiaceae</taxon>
        <taxon>Rhizoctonia</taxon>
    </lineage>
</organism>
<dbReference type="SUPFAM" id="SSF51126">
    <property type="entry name" value="Pectin lyase-like"/>
    <property type="match status" value="1"/>
</dbReference>
<evidence type="ECO:0000313" key="4">
    <source>
        <dbReference type="EMBL" id="CAE6526192.1"/>
    </source>
</evidence>
<gene>
    <name evidence="4" type="ORF">RDB_LOCUS159864</name>
</gene>
<keyword evidence="2" id="KW-0456">Lyase</keyword>
<reference evidence="4" key="1">
    <citation type="submission" date="2021-01" db="EMBL/GenBank/DDBJ databases">
        <authorList>
            <person name="Kaushik A."/>
        </authorList>
    </citation>
    <scope>NUCLEOTIDE SEQUENCE</scope>
    <source>
        <strain evidence="4">AG6-10EEA</strain>
    </source>
</reference>
<evidence type="ECO:0000256" key="2">
    <source>
        <dbReference type="ARBA" id="ARBA00023239"/>
    </source>
</evidence>
<dbReference type="InterPro" id="IPR011050">
    <property type="entry name" value="Pectin_lyase_fold/virulence"/>
</dbReference>
<evidence type="ECO:0000259" key="3">
    <source>
        <dbReference type="Pfam" id="PF00544"/>
    </source>
</evidence>
<proteinExistence type="inferred from homology"/>
<dbReference type="EMBL" id="CAJMXA010003907">
    <property type="protein sequence ID" value="CAE6526192.1"/>
    <property type="molecule type" value="Genomic_DNA"/>
</dbReference>
<dbReference type="Pfam" id="PF00544">
    <property type="entry name" value="Pectate_lyase_4"/>
    <property type="match status" value="1"/>
</dbReference>
<sequence length="151" mass="15762">GSQDTITFARNYLYQTSGRGPRIGGTSPYSQVVHMYNNYFVDITDHAMDADTGAHALLEGNYFNSVVRPSIADRPGIAFAPTSATMTAQCKSSLGRDCVSNTLLGSGELAGAANTAAISKFTANAAKSADIMDPSKVGAYVQDNAGTGKIN</sequence>
<evidence type="ECO:0000256" key="1">
    <source>
        <dbReference type="ARBA" id="ARBA00010980"/>
    </source>
</evidence>
<dbReference type="Proteomes" id="UP000663853">
    <property type="component" value="Unassembled WGS sequence"/>
</dbReference>
<protein>
    <recommendedName>
        <fullName evidence="3">Pectate lyase domain-containing protein</fullName>
    </recommendedName>
</protein>
<dbReference type="InterPro" id="IPR012334">
    <property type="entry name" value="Pectin_lyas_fold"/>
</dbReference>
<comment type="similarity">
    <text evidence="1">Belongs to the polysaccharide lyase 1 family.</text>
</comment>